<keyword evidence="2" id="KW-1185">Reference proteome</keyword>
<evidence type="ECO:0000313" key="2">
    <source>
        <dbReference type="Proteomes" id="UP000789366"/>
    </source>
</evidence>
<proteinExistence type="predicted"/>
<protein>
    <submittedName>
        <fullName evidence="1">9406_t:CDS:1</fullName>
    </submittedName>
</protein>
<gene>
    <name evidence="1" type="ORF">SPELUC_LOCUS5544</name>
</gene>
<sequence>MLQIETKHWKIIHSILSRYPYKFYAYGSRVKNQAKKYSDLDLCFYEEIPWNVLSHIQEDFEESDLPFKVELYMSKITKQEFENYNKQFLSIFARMMVTSEFKNVSKEEQERHEKFFGLLLDQIQSGNIFALCASCKMAEDVLNEDVSTIKRRAKEHIIARDYYNPASPLTLAEFRERKKKIGYEKFGKL</sequence>
<organism evidence="1 2">
    <name type="scientific">Cetraspora pellucida</name>
    <dbReference type="NCBI Taxonomy" id="1433469"/>
    <lineage>
        <taxon>Eukaryota</taxon>
        <taxon>Fungi</taxon>
        <taxon>Fungi incertae sedis</taxon>
        <taxon>Mucoromycota</taxon>
        <taxon>Glomeromycotina</taxon>
        <taxon>Glomeromycetes</taxon>
        <taxon>Diversisporales</taxon>
        <taxon>Gigasporaceae</taxon>
        <taxon>Cetraspora</taxon>
    </lineage>
</organism>
<reference evidence="1" key="1">
    <citation type="submission" date="2021-06" db="EMBL/GenBank/DDBJ databases">
        <authorList>
            <person name="Kallberg Y."/>
            <person name="Tangrot J."/>
            <person name="Rosling A."/>
        </authorList>
    </citation>
    <scope>NUCLEOTIDE SEQUENCE</scope>
    <source>
        <strain evidence="1">28 12/20/2015</strain>
    </source>
</reference>
<evidence type="ECO:0000313" key="1">
    <source>
        <dbReference type="EMBL" id="CAG8559456.1"/>
    </source>
</evidence>
<name>A0ACA9M370_9GLOM</name>
<dbReference type="EMBL" id="CAJVPW010005725">
    <property type="protein sequence ID" value="CAG8559456.1"/>
    <property type="molecule type" value="Genomic_DNA"/>
</dbReference>
<dbReference type="Proteomes" id="UP000789366">
    <property type="component" value="Unassembled WGS sequence"/>
</dbReference>
<accession>A0ACA9M370</accession>
<comment type="caution">
    <text evidence="1">The sequence shown here is derived from an EMBL/GenBank/DDBJ whole genome shotgun (WGS) entry which is preliminary data.</text>
</comment>